<name>A0ABW0PC28_9HYPH</name>
<dbReference type="CDD" id="cd02440">
    <property type="entry name" value="AdoMet_MTases"/>
    <property type="match status" value="1"/>
</dbReference>
<evidence type="ECO:0000313" key="2">
    <source>
        <dbReference type="EMBL" id="MFC5508374.1"/>
    </source>
</evidence>
<dbReference type="Proteomes" id="UP001596060">
    <property type="component" value="Unassembled WGS sequence"/>
</dbReference>
<reference evidence="3" key="1">
    <citation type="journal article" date="2019" name="Int. J. Syst. Evol. Microbiol.">
        <title>The Global Catalogue of Microorganisms (GCM) 10K type strain sequencing project: providing services to taxonomists for standard genome sequencing and annotation.</title>
        <authorList>
            <consortium name="The Broad Institute Genomics Platform"/>
            <consortium name="The Broad Institute Genome Sequencing Center for Infectious Disease"/>
            <person name="Wu L."/>
            <person name="Ma J."/>
        </authorList>
    </citation>
    <scope>NUCLEOTIDE SEQUENCE [LARGE SCALE GENOMIC DNA]</scope>
    <source>
        <strain evidence="3">CCUG 43117</strain>
    </source>
</reference>
<dbReference type="Pfam" id="PF13649">
    <property type="entry name" value="Methyltransf_25"/>
    <property type="match status" value="1"/>
</dbReference>
<keyword evidence="2" id="KW-0489">Methyltransferase</keyword>
<dbReference type="GO" id="GO:0032259">
    <property type="term" value="P:methylation"/>
    <property type="evidence" value="ECO:0007669"/>
    <property type="project" value="UniProtKB-KW"/>
</dbReference>
<dbReference type="RefSeq" id="WP_377817793.1">
    <property type="nucleotide sequence ID" value="NZ_JBHSLU010000087.1"/>
</dbReference>
<comment type="caution">
    <text evidence="2">The sequence shown here is derived from an EMBL/GenBank/DDBJ whole genome shotgun (WGS) entry which is preliminary data.</text>
</comment>
<keyword evidence="2" id="KW-0808">Transferase</keyword>
<evidence type="ECO:0000259" key="1">
    <source>
        <dbReference type="Pfam" id="PF13649"/>
    </source>
</evidence>
<dbReference type="InterPro" id="IPR029063">
    <property type="entry name" value="SAM-dependent_MTases_sf"/>
</dbReference>
<proteinExistence type="predicted"/>
<feature type="domain" description="Methyltransferase" evidence="1">
    <location>
        <begin position="60"/>
        <end position="147"/>
    </location>
</feature>
<dbReference type="SUPFAM" id="SSF53335">
    <property type="entry name" value="S-adenosyl-L-methionine-dependent methyltransferases"/>
    <property type="match status" value="1"/>
</dbReference>
<dbReference type="GO" id="GO:0008168">
    <property type="term" value="F:methyltransferase activity"/>
    <property type="evidence" value="ECO:0007669"/>
    <property type="project" value="UniProtKB-KW"/>
</dbReference>
<organism evidence="2 3">
    <name type="scientific">Bosea massiliensis</name>
    <dbReference type="NCBI Taxonomy" id="151419"/>
    <lineage>
        <taxon>Bacteria</taxon>
        <taxon>Pseudomonadati</taxon>
        <taxon>Pseudomonadota</taxon>
        <taxon>Alphaproteobacteria</taxon>
        <taxon>Hyphomicrobiales</taxon>
        <taxon>Boseaceae</taxon>
        <taxon>Bosea</taxon>
    </lineage>
</organism>
<dbReference type="EMBL" id="JBHSLU010000087">
    <property type="protein sequence ID" value="MFC5508374.1"/>
    <property type="molecule type" value="Genomic_DNA"/>
</dbReference>
<accession>A0ABW0PC28</accession>
<sequence>MADQDLRERQREHFNSIAGRYQAARRNANHLLLKDLMWAHALRGMDRFRGQKVEVLEPLCGFADGKSIIERYLCDNVEYSGYDYSEKVIELLKDQHPQINCWTADATKFDPLPGHYDIVILLGGLHHVPDYAALVVEKSARALKPGGIFINLEPTSGNVVSRKIREAIYRRNSLFDERTERDFGCGELFAMFENAGLRRLRITHPGLLSYVLYYNPDAFPRLNLGGLGAVRRAFSVDKPFLESAIGRFFSFATLSVWERPLQATSASG</sequence>
<gene>
    <name evidence="2" type="ORF">ACFPN9_24315</name>
</gene>
<keyword evidence="3" id="KW-1185">Reference proteome</keyword>
<protein>
    <submittedName>
        <fullName evidence="2">Class I SAM-dependent methyltransferase</fullName>
    </submittedName>
</protein>
<evidence type="ECO:0000313" key="3">
    <source>
        <dbReference type="Proteomes" id="UP001596060"/>
    </source>
</evidence>
<dbReference type="InterPro" id="IPR041698">
    <property type="entry name" value="Methyltransf_25"/>
</dbReference>
<dbReference type="Gene3D" id="3.40.50.150">
    <property type="entry name" value="Vaccinia Virus protein VP39"/>
    <property type="match status" value="1"/>
</dbReference>